<evidence type="ECO:0008006" key="4">
    <source>
        <dbReference type="Google" id="ProtNLM"/>
    </source>
</evidence>
<gene>
    <name evidence="2" type="ORF">GA0070624_5665</name>
</gene>
<feature type="transmembrane region" description="Helical" evidence="1">
    <location>
        <begin position="20"/>
        <end position="43"/>
    </location>
</feature>
<keyword evidence="3" id="KW-1185">Reference proteome</keyword>
<name>A0A1C6T4T6_9ACTN</name>
<dbReference type="AlphaFoldDB" id="A0A1C6T4T6"/>
<dbReference type="STRING" id="568872.GA0070624_5665"/>
<proteinExistence type="predicted"/>
<protein>
    <recommendedName>
        <fullName evidence="4">DUF1109 domain-containing protein</fullName>
    </recommendedName>
</protein>
<evidence type="ECO:0000313" key="2">
    <source>
        <dbReference type="EMBL" id="SCL36836.1"/>
    </source>
</evidence>
<sequence length="206" mass="21386">MTPTAGVPIGRVAPVNPVTARRGVVCGAHVVAAGGAGCLLWAFSVPGVAVLLAAAAVAVLGVAVLLWTVGAQLSHSAGRTWPGWLPVAPAMAVVVLALLVTGVPLRARWALSRDAFETVVAELPQRRSATGFDRVRVPATVGSYRITTAYLVPGGVVFYEENGAFFDDAGFAYLPDGPTASLANGSFESPVFRPLGAGWYRWTASW</sequence>
<evidence type="ECO:0000313" key="3">
    <source>
        <dbReference type="Proteomes" id="UP000199413"/>
    </source>
</evidence>
<organism evidence="2 3">
    <name type="scientific">Micromonospora rhizosphaerae</name>
    <dbReference type="NCBI Taxonomy" id="568872"/>
    <lineage>
        <taxon>Bacteria</taxon>
        <taxon>Bacillati</taxon>
        <taxon>Actinomycetota</taxon>
        <taxon>Actinomycetes</taxon>
        <taxon>Micromonosporales</taxon>
        <taxon>Micromonosporaceae</taxon>
        <taxon>Micromonospora</taxon>
    </lineage>
</organism>
<dbReference type="Proteomes" id="UP000199413">
    <property type="component" value="Unassembled WGS sequence"/>
</dbReference>
<feature type="transmembrane region" description="Helical" evidence="1">
    <location>
        <begin position="50"/>
        <end position="69"/>
    </location>
</feature>
<feature type="transmembrane region" description="Helical" evidence="1">
    <location>
        <begin position="81"/>
        <end position="103"/>
    </location>
</feature>
<accession>A0A1C6T4T6</accession>
<keyword evidence="1" id="KW-0812">Transmembrane</keyword>
<evidence type="ECO:0000256" key="1">
    <source>
        <dbReference type="SAM" id="Phobius"/>
    </source>
</evidence>
<dbReference type="EMBL" id="FMHV01000002">
    <property type="protein sequence ID" value="SCL36836.1"/>
    <property type="molecule type" value="Genomic_DNA"/>
</dbReference>
<keyword evidence="1" id="KW-1133">Transmembrane helix</keyword>
<keyword evidence="1" id="KW-0472">Membrane</keyword>
<reference evidence="3" key="1">
    <citation type="submission" date="2016-06" db="EMBL/GenBank/DDBJ databases">
        <authorList>
            <person name="Varghese N."/>
            <person name="Submissions Spin"/>
        </authorList>
    </citation>
    <scope>NUCLEOTIDE SEQUENCE [LARGE SCALE GENOMIC DNA]</scope>
    <source>
        <strain evidence="3">DSM 45431</strain>
    </source>
</reference>